<organism evidence="2 3">
    <name type="scientific">Paenibacillus woosongensis</name>
    <dbReference type="NCBI Taxonomy" id="307580"/>
    <lineage>
        <taxon>Bacteria</taxon>
        <taxon>Bacillati</taxon>
        <taxon>Bacillota</taxon>
        <taxon>Bacilli</taxon>
        <taxon>Bacillales</taxon>
        <taxon>Paenibacillaceae</taxon>
        <taxon>Paenibacillus</taxon>
    </lineage>
</organism>
<dbReference type="KEGG" id="pwn:QNH46_08505"/>
<dbReference type="AlphaFoldDB" id="A0AA95IA80"/>
<dbReference type="Proteomes" id="UP001177943">
    <property type="component" value="Chromosome"/>
</dbReference>
<reference evidence="2" key="1">
    <citation type="submission" date="2023-05" db="EMBL/GenBank/DDBJ databases">
        <title>Comparative genomics of Bacillaceae isolates and their secondary metabolite potential.</title>
        <authorList>
            <person name="Song L."/>
            <person name="Nielsen L.J."/>
            <person name="Mohite O."/>
            <person name="Xu X."/>
            <person name="Weber T."/>
            <person name="Kovacs A.T."/>
        </authorList>
    </citation>
    <scope>NUCLEOTIDE SEQUENCE</scope>
    <source>
        <strain evidence="2">B2_4</strain>
    </source>
</reference>
<feature type="domain" description="SEA" evidence="1">
    <location>
        <begin position="1"/>
        <end position="41"/>
    </location>
</feature>
<evidence type="ECO:0000259" key="1">
    <source>
        <dbReference type="PROSITE" id="PS50024"/>
    </source>
</evidence>
<gene>
    <name evidence="2" type="ORF">QNH46_08505</name>
</gene>
<sequence>MPKTEQRNEIYAEMSQKLKQSGLPYEINISLSEEYTMDFLKKMSVVVARTRNGKGEKYEIEQLIQILPNRVSYLKINMNQNENDNKNVRLLLDETKEIMECYPSNNCEEVGIENIKRF</sequence>
<accession>A0AA95IA80</accession>
<dbReference type="EMBL" id="CP126084">
    <property type="protein sequence ID" value="WHX50668.1"/>
    <property type="molecule type" value="Genomic_DNA"/>
</dbReference>
<evidence type="ECO:0000313" key="2">
    <source>
        <dbReference type="EMBL" id="WHX50668.1"/>
    </source>
</evidence>
<dbReference type="InterPro" id="IPR000082">
    <property type="entry name" value="SEA_dom"/>
</dbReference>
<dbReference type="RefSeq" id="WP_283927712.1">
    <property type="nucleotide sequence ID" value="NZ_CP126084.1"/>
</dbReference>
<evidence type="ECO:0000313" key="3">
    <source>
        <dbReference type="Proteomes" id="UP001177943"/>
    </source>
</evidence>
<name>A0AA95IA80_9BACL</name>
<proteinExistence type="predicted"/>
<dbReference type="PROSITE" id="PS50024">
    <property type="entry name" value="SEA"/>
    <property type="match status" value="1"/>
</dbReference>
<protein>
    <recommendedName>
        <fullName evidence="1">SEA domain-containing protein</fullName>
    </recommendedName>
</protein>